<comment type="caution">
    <text evidence="3">The sequence shown here is derived from an EMBL/GenBank/DDBJ whole genome shotgun (WGS) entry which is preliminary data.</text>
</comment>
<reference evidence="3" key="1">
    <citation type="journal article" date="2020" name="Fungal Divers.">
        <title>Resolving the Mortierellaceae phylogeny through synthesis of multi-gene phylogenetics and phylogenomics.</title>
        <authorList>
            <person name="Vandepol N."/>
            <person name="Liber J."/>
            <person name="Desiro A."/>
            <person name="Na H."/>
            <person name="Kennedy M."/>
            <person name="Barry K."/>
            <person name="Grigoriev I.V."/>
            <person name="Miller A.N."/>
            <person name="O'Donnell K."/>
            <person name="Stajich J.E."/>
            <person name="Bonito G."/>
        </authorList>
    </citation>
    <scope>NUCLEOTIDE SEQUENCE</scope>
    <source>
        <strain evidence="3">NRRL 2591</strain>
    </source>
</reference>
<feature type="chain" id="PRO_5040247780" evidence="2">
    <location>
        <begin position="22"/>
        <end position="192"/>
    </location>
</feature>
<name>A0A9P6K0V4_9FUNG</name>
<evidence type="ECO:0000256" key="1">
    <source>
        <dbReference type="SAM" id="MobiDB-lite"/>
    </source>
</evidence>
<keyword evidence="4" id="KW-1185">Reference proteome</keyword>
<dbReference type="AlphaFoldDB" id="A0A9P6K0V4"/>
<evidence type="ECO:0000313" key="3">
    <source>
        <dbReference type="EMBL" id="KAF9541650.1"/>
    </source>
</evidence>
<feature type="compositionally biased region" description="Polar residues" evidence="1">
    <location>
        <begin position="151"/>
        <end position="171"/>
    </location>
</feature>
<feature type="signal peptide" evidence="2">
    <location>
        <begin position="1"/>
        <end position="21"/>
    </location>
</feature>
<organism evidence="3 4">
    <name type="scientific">Mortierella hygrophila</name>
    <dbReference type="NCBI Taxonomy" id="979708"/>
    <lineage>
        <taxon>Eukaryota</taxon>
        <taxon>Fungi</taxon>
        <taxon>Fungi incertae sedis</taxon>
        <taxon>Mucoromycota</taxon>
        <taxon>Mortierellomycotina</taxon>
        <taxon>Mortierellomycetes</taxon>
        <taxon>Mortierellales</taxon>
        <taxon>Mortierellaceae</taxon>
        <taxon>Mortierella</taxon>
    </lineage>
</organism>
<dbReference type="Proteomes" id="UP000723463">
    <property type="component" value="Unassembled WGS sequence"/>
</dbReference>
<gene>
    <name evidence="3" type="ORF">EC957_002891</name>
</gene>
<evidence type="ECO:0000313" key="4">
    <source>
        <dbReference type="Proteomes" id="UP000723463"/>
    </source>
</evidence>
<protein>
    <submittedName>
        <fullName evidence="3">Uncharacterized protein</fullName>
    </submittedName>
</protein>
<sequence>MRSARNALAFSLLAIILGDLSIPITVTVSAATEAPLDKCQKCIADFAKVISPTCNRDVFATLVGADMNKKQHECVCPLSSDTNWLLACKVFKFCPPDIVENISKELQGRHEKSCLGATKLKTETAPSGNTTAPTTTAALDSSSTSTLPPNHSISGTGTSPTGVHPNGSGNPSPKLGAGSTLVAAAAMAALLL</sequence>
<keyword evidence="2" id="KW-0732">Signal</keyword>
<feature type="compositionally biased region" description="Low complexity" evidence="1">
    <location>
        <begin position="124"/>
        <end position="149"/>
    </location>
</feature>
<evidence type="ECO:0000256" key="2">
    <source>
        <dbReference type="SAM" id="SignalP"/>
    </source>
</evidence>
<accession>A0A9P6K0V4</accession>
<dbReference type="EMBL" id="JAAAXW010000160">
    <property type="protein sequence ID" value="KAF9541650.1"/>
    <property type="molecule type" value="Genomic_DNA"/>
</dbReference>
<proteinExistence type="predicted"/>
<feature type="region of interest" description="Disordered" evidence="1">
    <location>
        <begin position="122"/>
        <end position="175"/>
    </location>
</feature>